<dbReference type="RefSeq" id="WP_128062366.1">
    <property type="nucleotide sequence ID" value="NZ_CP015902.2"/>
</dbReference>
<keyword evidence="1" id="KW-0175">Coiled coil</keyword>
<evidence type="ECO:0000313" key="3">
    <source>
        <dbReference type="Proteomes" id="UP000192095"/>
    </source>
</evidence>
<protein>
    <submittedName>
        <fullName evidence="2">Uncharacterized protein</fullName>
    </submittedName>
</protein>
<name>A0A1V0P1D2_LACLL</name>
<accession>A0A1V0P1D2</accession>
<gene>
    <name evidence="2" type="ORF">LLUC06_0973</name>
</gene>
<sequence length="457" mass="53040">MKNKIVGVSLKFSHMNFKNIDLIPFSSYNSLLDYDIVIIDLAGISSGYDCDKDYNGRERLYSGKRRLSNDDSFKFLSDFKRRREEIKDLLALGKTLYIMPPVESNFYIYSGKNEYSGTGKNRQKTHIVFEFDILDVLPIKLNMTTGLGSNLACSTDSPYRILFEVKGMKYYYNAYFSTEDNGIPVAYIANTEKNISKVFPINDGRLIIFPSIFDEEYYSSEKEYRKVVNNFLHTIDDLEEEIKVNLEDYFLPEWADKYNILTEKNEKEKIEELNKTIEKLEIEKEKTKDRLSSIQKYKLAFTTSGKELEKIIYEIFSELGFRAMPIEHNRADGIFEYDVFKIVTEIKGVNGSSAEKHGAQLEKWVSEFVEKEGTIPKAILIVNGFRKKDLSARNEAVFPNQMIDYSTKREHCLISTVQLLGMFIDVKNNPSKKEAIVTKFLKTVGVYSEYMDFKEFL</sequence>
<dbReference type="AlphaFoldDB" id="A0A1V0P1D2"/>
<feature type="coiled-coil region" evidence="1">
    <location>
        <begin position="221"/>
        <end position="297"/>
    </location>
</feature>
<dbReference type="EMBL" id="CP015902">
    <property type="protein sequence ID" value="ARE20520.1"/>
    <property type="molecule type" value="Genomic_DNA"/>
</dbReference>
<evidence type="ECO:0000256" key="1">
    <source>
        <dbReference type="SAM" id="Coils"/>
    </source>
</evidence>
<proteinExistence type="predicted"/>
<evidence type="ECO:0000313" key="2">
    <source>
        <dbReference type="EMBL" id="ARE20520.1"/>
    </source>
</evidence>
<dbReference type="Proteomes" id="UP000192095">
    <property type="component" value="Chromosome"/>
</dbReference>
<organism evidence="2 3">
    <name type="scientific">Lactococcus lactis subsp. lactis</name>
    <name type="common">Streptococcus lactis</name>
    <dbReference type="NCBI Taxonomy" id="1360"/>
    <lineage>
        <taxon>Bacteria</taxon>
        <taxon>Bacillati</taxon>
        <taxon>Bacillota</taxon>
        <taxon>Bacilli</taxon>
        <taxon>Lactobacillales</taxon>
        <taxon>Streptococcaceae</taxon>
        <taxon>Lactococcus</taxon>
    </lineage>
</organism>
<reference evidence="2 3" key="1">
    <citation type="journal article" date="2017" name="BMC Genomics">
        <title>Comparative and functional genomics of the Lactococcus lactis taxon; insights into evolution and niche adaptation.</title>
        <authorList>
            <person name="Kelleher P."/>
            <person name="Bottacini F."/>
            <person name="Mahony J."/>
            <person name="Kilcawley K.N."/>
            <person name="van Sinderen D."/>
        </authorList>
    </citation>
    <scope>NUCLEOTIDE SEQUENCE [LARGE SCALE GENOMIC DNA]</scope>
    <source>
        <strain evidence="2 3">UC06</strain>
    </source>
</reference>